<dbReference type="InterPro" id="IPR011989">
    <property type="entry name" value="ARM-like"/>
</dbReference>
<proteinExistence type="predicted"/>
<dbReference type="GO" id="GO:0000159">
    <property type="term" value="C:protein phosphatase type 2A complex"/>
    <property type="evidence" value="ECO:0007669"/>
    <property type="project" value="InterPro"/>
</dbReference>
<evidence type="ECO:0000313" key="2">
    <source>
        <dbReference type="EMBL" id="ETO05479.1"/>
    </source>
</evidence>
<dbReference type="AlphaFoldDB" id="X6LV48"/>
<dbReference type="Pfam" id="PF01603">
    <property type="entry name" value="B56"/>
    <property type="match status" value="1"/>
</dbReference>
<organism evidence="2 3">
    <name type="scientific">Reticulomyxa filosa</name>
    <dbReference type="NCBI Taxonomy" id="46433"/>
    <lineage>
        <taxon>Eukaryota</taxon>
        <taxon>Sar</taxon>
        <taxon>Rhizaria</taxon>
        <taxon>Retaria</taxon>
        <taxon>Foraminifera</taxon>
        <taxon>Monothalamids</taxon>
        <taxon>Reticulomyxidae</taxon>
        <taxon>Reticulomyxa</taxon>
    </lineage>
</organism>
<comment type="caution">
    <text evidence="2">The sequence shown here is derived from an EMBL/GenBank/DDBJ whole genome shotgun (WGS) entry which is preliminary data.</text>
</comment>
<dbReference type="Proteomes" id="UP000023152">
    <property type="component" value="Unassembled WGS sequence"/>
</dbReference>
<dbReference type="SUPFAM" id="SSF48371">
    <property type="entry name" value="ARM repeat"/>
    <property type="match status" value="1"/>
</dbReference>
<dbReference type="EMBL" id="ASPP01028079">
    <property type="protein sequence ID" value="ETO05479.1"/>
    <property type="molecule type" value="Genomic_DNA"/>
</dbReference>
<gene>
    <name evidence="2" type="ORF">RFI_31918</name>
</gene>
<keyword evidence="3" id="KW-1185">Reference proteome</keyword>
<protein>
    <submittedName>
        <fullName evidence="2">Uncharacterized protein</fullName>
    </submittedName>
</protein>
<dbReference type="InterPro" id="IPR016024">
    <property type="entry name" value="ARM-type_fold"/>
</dbReference>
<sequence length="360" mass="41144">MLEGFAKYWPKQCVVKQEIFINEIVNIVNVMVNHPDVDTFDWSKCKPALLECSNRIAQCVLSMRSMLVERAMAAWNESCMQQMVDVDRALFLPLLIEAFYKYRNRLDYYTHVIMRNSTSSRRSPLPTNLHLTVPTNGSATQNSPVEMENDHAERKNTKANDLLCSVLEKYIKPRIFYRERRASKIMLDLQHNTTQQRHVQTRFIAQDPFLLQLKYPFEIDSKTTKRHSNKIHQSIVSSSSTNVSASESTLATAAATATATTSASVSVSVTDLESSADSLLTKPPPPMDSFILYLLEKTTDFDFTQIIANVQECAKNGTYLTSMERKVCCFYVYVWKYQPTHTAYLCDVKCHCNKPSIITK</sequence>
<dbReference type="InterPro" id="IPR002554">
    <property type="entry name" value="PP2A_B56"/>
</dbReference>
<reference evidence="2 3" key="1">
    <citation type="journal article" date="2013" name="Curr. Biol.">
        <title>The Genome of the Foraminiferan Reticulomyxa filosa.</title>
        <authorList>
            <person name="Glockner G."/>
            <person name="Hulsmann N."/>
            <person name="Schleicher M."/>
            <person name="Noegel A.A."/>
            <person name="Eichinger L."/>
            <person name="Gallinger C."/>
            <person name="Pawlowski J."/>
            <person name="Sierra R."/>
            <person name="Euteneuer U."/>
            <person name="Pillet L."/>
            <person name="Moustafa A."/>
            <person name="Platzer M."/>
            <person name="Groth M."/>
            <person name="Szafranski K."/>
            <person name="Schliwa M."/>
        </authorList>
    </citation>
    <scope>NUCLEOTIDE SEQUENCE [LARGE SCALE GENOMIC DNA]</scope>
</reference>
<dbReference type="GO" id="GO:0007165">
    <property type="term" value="P:signal transduction"/>
    <property type="evidence" value="ECO:0007669"/>
    <property type="project" value="InterPro"/>
</dbReference>
<accession>X6LV48</accession>
<name>X6LV48_RETFI</name>
<dbReference type="GO" id="GO:0019888">
    <property type="term" value="F:protein phosphatase regulator activity"/>
    <property type="evidence" value="ECO:0007669"/>
    <property type="project" value="InterPro"/>
</dbReference>
<dbReference type="Gene3D" id="1.25.10.10">
    <property type="entry name" value="Leucine-rich Repeat Variant"/>
    <property type="match status" value="1"/>
</dbReference>
<feature type="region of interest" description="Disordered" evidence="1">
    <location>
        <begin position="123"/>
        <end position="144"/>
    </location>
</feature>
<evidence type="ECO:0000256" key="1">
    <source>
        <dbReference type="SAM" id="MobiDB-lite"/>
    </source>
</evidence>
<evidence type="ECO:0000313" key="3">
    <source>
        <dbReference type="Proteomes" id="UP000023152"/>
    </source>
</evidence>